<dbReference type="GO" id="GO:0002161">
    <property type="term" value="F:aminoacyl-tRNA deacylase activity"/>
    <property type="evidence" value="ECO:0007669"/>
    <property type="project" value="InterPro"/>
</dbReference>
<dbReference type="Gene3D" id="3.40.50.620">
    <property type="entry name" value="HUPs"/>
    <property type="match status" value="2"/>
</dbReference>
<evidence type="ECO:0000313" key="15">
    <source>
        <dbReference type="EMBL" id="TGE01626.1"/>
    </source>
</evidence>
<evidence type="ECO:0000256" key="3">
    <source>
        <dbReference type="ARBA" id="ARBA00022598"/>
    </source>
</evidence>
<dbReference type="HAMAP" id="MF_00049_B">
    <property type="entry name" value="Leu_tRNA_synth_B"/>
    <property type="match status" value="1"/>
</dbReference>
<reference evidence="15 16" key="1">
    <citation type="submission" date="2019-04" db="EMBL/GenBank/DDBJ databases">
        <authorList>
            <person name="Feng G."/>
            <person name="Zhu H."/>
        </authorList>
    </citation>
    <scope>NUCLEOTIDE SEQUENCE [LARGE SCALE GENOMIC DNA]</scope>
    <source>
        <strain evidence="15 16">6HR-1</strain>
    </source>
</reference>
<dbReference type="Proteomes" id="UP000297535">
    <property type="component" value="Unassembled WGS sequence"/>
</dbReference>
<dbReference type="FunFam" id="3.40.50.620:FF:000056">
    <property type="entry name" value="Leucine--tRNA ligase"/>
    <property type="match status" value="1"/>
</dbReference>
<dbReference type="NCBIfam" id="TIGR00396">
    <property type="entry name" value="leuS_bact"/>
    <property type="match status" value="1"/>
</dbReference>
<dbReference type="InterPro" id="IPR002300">
    <property type="entry name" value="aa-tRNA-synth_Ia"/>
</dbReference>
<keyword evidence="4 9" id="KW-0547">Nucleotide-binding</keyword>
<gene>
    <name evidence="9" type="primary">leuS</name>
    <name evidence="15" type="ORF">EU555_02795</name>
</gene>
<dbReference type="PANTHER" id="PTHR43740:SF2">
    <property type="entry name" value="LEUCINE--TRNA LIGASE, MITOCHONDRIAL"/>
    <property type="match status" value="1"/>
</dbReference>
<accession>A0A4Z0NY25</accession>
<proteinExistence type="inferred from homology"/>
<dbReference type="Pfam" id="PF09334">
    <property type="entry name" value="tRNA-synt_1g"/>
    <property type="match status" value="1"/>
</dbReference>
<dbReference type="InterPro" id="IPR001412">
    <property type="entry name" value="aa-tRNA-synth_I_CS"/>
</dbReference>
<evidence type="ECO:0000256" key="10">
    <source>
        <dbReference type="RuleBase" id="RU363035"/>
    </source>
</evidence>
<evidence type="ECO:0000256" key="4">
    <source>
        <dbReference type="ARBA" id="ARBA00022741"/>
    </source>
</evidence>
<dbReference type="SUPFAM" id="SSF52374">
    <property type="entry name" value="Nucleotidylyl transferase"/>
    <property type="match status" value="1"/>
</dbReference>
<evidence type="ECO:0000259" key="11">
    <source>
        <dbReference type="Pfam" id="PF00133"/>
    </source>
</evidence>
<dbReference type="EMBL" id="SRLB01000002">
    <property type="protein sequence ID" value="TGE01626.1"/>
    <property type="molecule type" value="Genomic_DNA"/>
</dbReference>
<evidence type="ECO:0000259" key="14">
    <source>
        <dbReference type="Pfam" id="PF13603"/>
    </source>
</evidence>
<feature type="domain" description="Aminoacyl-tRNA synthetase class Ia" evidence="11">
    <location>
        <begin position="605"/>
        <end position="634"/>
    </location>
</feature>
<feature type="domain" description="Leucyl-tRNA synthetase editing" evidence="14">
    <location>
        <begin position="219"/>
        <end position="399"/>
    </location>
</feature>
<comment type="similarity">
    <text evidence="1 9 10">Belongs to the class-I aminoacyl-tRNA synthetase family.</text>
</comment>
<keyword evidence="7 9" id="KW-0030">Aminoacyl-tRNA synthetase</keyword>
<keyword evidence="16" id="KW-1185">Reference proteome</keyword>
<evidence type="ECO:0000313" key="16">
    <source>
        <dbReference type="Proteomes" id="UP000297535"/>
    </source>
</evidence>
<dbReference type="Pfam" id="PF13603">
    <property type="entry name" value="tRNA-synt_1_2"/>
    <property type="match status" value="1"/>
</dbReference>
<dbReference type="FunFam" id="1.10.730.10:FF:000011">
    <property type="entry name" value="Leucine--tRNA ligase chloroplastic/mitochondrial"/>
    <property type="match status" value="1"/>
</dbReference>
<comment type="caution">
    <text evidence="9">Lacks conserved residue(s) required for the propagation of feature annotation.</text>
</comment>
<name>A0A4Z0NY25_9HYPH</name>
<keyword evidence="5 9" id="KW-0067">ATP-binding</keyword>
<dbReference type="InterPro" id="IPR013155">
    <property type="entry name" value="M/V/L/I-tRNA-synth_anticd-bd"/>
</dbReference>
<feature type="short sequence motif" description="'KMSKS' region" evidence="9">
    <location>
        <begin position="608"/>
        <end position="612"/>
    </location>
</feature>
<evidence type="ECO:0000256" key="7">
    <source>
        <dbReference type="ARBA" id="ARBA00023146"/>
    </source>
</evidence>
<dbReference type="RefSeq" id="WP_135412941.1">
    <property type="nucleotide sequence ID" value="NZ_SRLB01000002.1"/>
</dbReference>
<dbReference type="CDD" id="cd00812">
    <property type="entry name" value="LeuRS_core"/>
    <property type="match status" value="1"/>
</dbReference>
<dbReference type="InterPro" id="IPR009080">
    <property type="entry name" value="tRNAsynth_Ia_anticodon-bd"/>
</dbReference>
<dbReference type="GO" id="GO:0005524">
    <property type="term" value="F:ATP binding"/>
    <property type="evidence" value="ECO:0007669"/>
    <property type="project" value="UniProtKB-UniRule"/>
</dbReference>
<dbReference type="InterPro" id="IPR025709">
    <property type="entry name" value="Leu_tRNA-synth_edit"/>
</dbReference>
<dbReference type="Pfam" id="PF08264">
    <property type="entry name" value="Anticodon_1"/>
    <property type="match status" value="1"/>
</dbReference>
<evidence type="ECO:0000256" key="6">
    <source>
        <dbReference type="ARBA" id="ARBA00022917"/>
    </source>
</evidence>
<comment type="caution">
    <text evidence="15">The sequence shown here is derived from an EMBL/GenBank/DDBJ whole genome shotgun (WGS) entry which is preliminary data.</text>
</comment>
<comment type="catalytic activity">
    <reaction evidence="8 9">
        <text>tRNA(Leu) + L-leucine + ATP = L-leucyl-tRNA(Leu) + AMP + diphosphate</text>
        <dbReference type="Rhea" id="RHEA:11688"/>
        <dbReference type="Rhea" id="RHEA-COMP:9613"/>
        <dbReference type="Rhea" id="RHEA-COMP:9622"/>
        <dbReference type="ChEBI" id="CHEBI:30616"/>
        <dbReference type="ChEBI" id="CHEBI:33019"/>
        <dbReference type="ChEBI" id="CHEBI:57427"/>
        <dbReference type="ChEBI" id="CHEBI:78442"/>
        <dbReference type="ChEBI" id="CHEBI:78494"/>
        <dbReference type="ChEBI" id="CHEBI:456215"/>
        <dbReference type="EC" id="6.1.1.4"/>
    </reaction>
</comment>
<organism evidence="15 16">
    <name type="scientific">Methylobacterium nonmethylotrophicum</name>
    <dbReference type="NCBI Taxonomy" id="1141884"/>
    <lineage>
        <taxon>Bacteria</taxon>
        <taxon>Pseudomonadati</taxon>
        <taxon>Pseudomonadota</taxon>
        <taxon>Alphaproteobacteria</taxon>
        <taxon>Hyphomicrobiales</taxon>
        <taxon>Methylobacteriaceae</taxon>
        <taxon>Methylobacterium</taxon>
    </lineage>
</organism>
<evidence type="ECO:0000256" key="5">
    <source>
        <dbReference type="ARBA" id="ARBA00022840"/>
    </source>
</evidence>
<evidence type="ECO:0000256" key="2">
    <source>
        <dbReference type="ARBA" id="ARBA00022490"/>
    </source>
</evidence>
<dbReference type="GO" id="GO:0005829">
    <property type="term" value="C:cytosol"/>
    <property type="evidence" value="ECO:0007669"/>
    <property type="project" value="TreeGrafter"/>
</dbReference>
<dbReference type="InterPro" id="IPR002302">
    <property type="entry name" value="Leu-tRNA-ligase"/>
</dbReference>
<dbReference type="Pfam" id="PF00133">
    <property type="entry name" value="tRNA-synt_1"/>
    <property type="match status" value="1"/>
</dbReference>
<dbReference type="SUPFAM" id="SSF50677">
    <property type="entry name" value="ValRS/IleRS/LeuRS editing domain"/>
    <property type="match status" value="1"/>
</dbReference>
<dbReference type="OrthoDB" id="9810365at2"/>
<feature type="domain" description="Methionyl/Leucyl tRNA synthetase" evidence="13">
    <location>
        <begin position="39"/>
        <end position="171"/>
    </location>
</feature>
<feature type="binding site" evidence="9">
    <location>
        <position position="611"/>
    </location>
    <ligand>
        <name>ATP</name>
        <dbReference type="ChEBI" id="CHEBI:30616"/>
    </ligand>
</feature>
<comment type="subcellular location">
    <subcellularLocation>
        <location evidence="9">Cytoplasm</location>
    </subcellularLocation>
</comment>
<dbReference type="InterPro" id="IPR015413">
    <property type="entry name" value="Methionyl/Leucyl_tRNA_Synth"/>
</dbReference>
<dbReference type="GO" id="GO:0004823">
    <property type="term" value="F:leucine-tRNA ligase activity"/>
    <property type="evidence" value="ECO:0007669"/>
    <property type="project" value="UniProtKB-UniRule"/>
</dbReference>
<evidence type="ECO:0000256" key="1">
    <source>
        <dbReference type="ARBA" id="ARBA00005594"/>
    </source>
</evidence>
<evidence type="ECO:0000259" key="13">
    <source>
        <dbReference type="Pfam" id="PF09334"/>
    </source>
</evidence>
<dbReference type="GO" id="GO:0006429">
    <property type="term" value="P:leucyl-tRNA aminoacylation"/>
    <property type="evidence" value="ECO:0007669"/>
    <property type="project" value="UniProtKB-UniRule"/>
</dbReference>
<feature type="domain" description="Methionyl/Valyl/Leucyl/Isoleucyl-tRNA synthetase anticodon-binding" evidence="12">
    <location>
        <begin position="690"/>
        <end position="799"/>
    </location>
</feature>
<evidence type="ECO:0000256" key="9">
    <source>
        <dbReference type="HAMAP-Rule" id="MF_00049"/>
    </source>
</evidence>
<dbReference type="PRINTS" id="PR00985">
    <property type="entry name" value="TRNASYNTHLEU"/>
</dbReference>
<dbReference type="PROSITE" id="PS00178">
    <property type="entry name" value="AA_TRNA_LIGASE_I"/>
    <property type="match status" value="1"/>
</dbReference>
<keyword evidence="2 9" id="KW-0963">Cytoplasm</keyword>
<dbReference type="PANTHER" id="PTHR43740">
    <property type="entry name" value="LEUCYL-TRNA SYNTHETASE"/>
    <property type="match status" value="1"/>
</dbReference>
<keyword evidence="3 9" id="KW-0436">Ligase</keyword>
<protein>
    <recommendedName>
        <fullName evidence="9">Leucine--tRNA ligase</fullName>
        <ecNumber evidence="9">6.1.1.4</ecNumber>
    </recommendedName>
    <alternativeName>
        <fullName evidence="9">Leucyl-tRNA synthetase</fullName>
        <shortName evidence="9">LeuRS</shortName>
    </alternativeName>
</protein>
<dbReference type="AlphaFoldDB" id="A0A4Z0NY25"/>
<dbReference type="Gene3D" id="1.10.730.10">
    <property type="entry name" value="Isoleucyl-tRNA Synthetase, Domain 1"/>
    <property type="match status" value="1"/>
</dbReference>
<evidence type="ECO:0000256" key="8">
    <source>
        <dbReference type="ARBA" id="ARBA00047469"/>
    </source>
</evidence>
<dbReference type="InterPro" id="IPR014729">
    <property type="entry name" value="Rossmann-like_a/b/a_fold"/>
</dbReference>
<dbReference type="SUPFAM" id="SSF47323">
    <property type="entry name" value="Anticodon-binding domain of a subclass of class I aminoacyl-tRNA synthetases"/>
    <property type="match status" value="1"/>
</dbReference>
<dbReference type="InterPro" id="IPR009008">
    <property type="entry name" value="Val/Leu/Ile-tRNA-synth_edit"/>
</dbReference>
<dbReference type="CDD" id="cd07958">
    <property type="entry name" value="Anticodon_Ia_Leu_BEm"/>
    <property type="match status" value="1"/>
</dbReference>
<dbReference type="EC" id="6.1.1.4" evidence="9"/>
<evidence type="ECO:0000259" key="12">
    <source>
        <dbReference type="Pfam" id="PF08264"/>
    </source>
</evidence>
<sequence length="838" mass="92942">MPYDPSTIEPKWQAYWAENRTFRAEIDPARPKFYALDMFPYPSGAGLHVGHPEGYTATDIVARYKRMRGFNVLHPMGWDSFGLPAERYAMRTGIHPAVTTQRNIATFRGQVRRLGFSYDWDREIATTDPGYMRWTQWIFLKLHERGLAYQAEVPVNWCPAQNTVLADEEVKDGRYVETGDPVVRRPMRQWMLRITDYADRLLAGLDALDWPEGVKAMQRNWIGRQEGVAIAFPLEGGPGTLVAFTTRPETLFGVTCCVLAPEHPLLPAIAAPEARAAVEAYMAQAGSLGEAARTDAGRPKTGVFTGAHAINPANGARLPVFVADYVLGGYGTGAVMGVPAHDPRDHDFARAFGLPIVRVVEGGTDSEEAAYEGDGRLLNSGFLDGLTVAEARRMMTAWLQECGAGTPKVTYRLRDWLFSRQRYWGEPIPVLHLPDGSVMPLPEDSLPLLPPELDDYAPGTGGEPPLARAQGWVRTTVPGTGAPALRETNTMPQWAGSCWYFLRFLDPHNANAFVDPEAERYWMPVDLYVGGAEHAVLHLLYARFWHKVLYDLGLVSTDEPFRRLFNQGMVLAHSYRDAAGRYYAPGEITEREGRFYAGPQEVSRQVEKMSKSRFNVVNPDDVVTEHGADAVRLYEMFMGPLETAKPWQTMGVTGVRRFLDRAWRIVCDENDALHPAVREVEAPADLRRLRHATAAAVTDDIEALRFNTAIARLMEMANALTGAAVRPREVVESFVLLLAPFAPHIAEELWCTLGHAGSLAHAPWPAFARALAQAESQDYVVQVNGKIRHRFRAPAGLDADALPEAARAEAPVATLLDGRTVVKVVAVPGRLVNFVVRG</sequence>
<keyword evidence="6 9" id="KW-0648">Protein biosynthesis</keyword>
<dbReference type="FunFam" id="3.40.50.620:FF:000077">
    <property type="entry name" value="Leucine--tRNA ligase"/>
    <property type="match status" value="1"/>
</dbReference>